<dbReference type="InterPro" id="IPR035906">
    <property type="entry name" value="MetI-like_sf"/>
</dbReference>
<dbReference type="GO" id="GO:0022857">
    <property type="term" value="F:transmembrane transporter activity"/>
    <property type="evidence" value="ECO:0007669"/>
    <property type="project" value="InterPro"/>
</dbReference>
<keyword evidence="7" id="KW-0029">Amino-acid transport</keyword>
<dbReference type="GO" id="GO:0006865">
    <property type="term" value="P:amino acid transport"/>
    <property type="evidence" value="ECO:0007669"/>
    <property type="project" value="UniProtKB-KW"/>
</dbReference>
<evidence type="ECO:0000256" key="9">
    <source>
        <dbReference type="ARBA" id="ARBA00023136"/>
    </source>
</evidence>
<dbReference type="EMBL" id="BEXT01000001">
    <property type="protein sequence ID" value="GBC61212.1"/>
    <property type="molecule type" value="Genomic_DNA"/>
</dbReference>
<comment type="caution">
    <text evidence="12">The sequence shown here is derived from an EMBL/GenBank/DDBJ whole genome shotgun (WGS) entry which is preliminary data.</text>
</comment>
<evidence type="ECO:0000256" key="8">
    <source>
        <dbReference type="ARBA" id="ARBA00022989"/>
    </source>
</evidence>
<accession>A0A401FW50</accession>
<reference evidence="13" key="2">
    <citation type="submission" date="2019-01" db="EMBL/GenBank/DDBJ databases">
        <title>Genome sequence of Desulfonema ishimotonii strain Tokyo 01.</title>
        <authorList>
            <person name="Fukui M."/>
        </authorList>
    </citation>
    <scope>NUCLEOTIDE SEQUENCE [LARGE SCALE GENOMIC DNA]</scope>
    <source>
        <strain evidence="13">Tokyo 01</strain>
    </source>
</reference>
<keyword evidence="8 10" id="KW-1133">Transmembrane helix</keyword>
<dbReference type="SUPFAM" id="SSF161098">
    <property type="entry name" value="MetI-like"/>
    <property type="match status" value="1"/>
</dbReference>
<feature type="domain" description="ABC transmembrane type-1" evidence="11">
    <location>
        <begin position="54"/>
        <end position="160"/>
    </location>
</feature>
<keyword evidence="6 10" id="KW-0812">Transmembrane</keyword>
<dbReference type="InterPro" id="IPR043429">
    <property type="entry name" value="ArtM/GltK/GlnP/TcyL/YhdX-like"/>
</dbReference>
<evidence type="ECO:0000256" key="3">
    <source>
        <dbReference type="ARBA" id="ARBA00010072"/>
    </source>
</evidence>
<evidence type="ECO:0000313" key="13">
    <source>
        <dbReference type="Proteomes" id="UP000288096"/>
    </source>
</evidence>
<evidence type="ECO:0000256" key="4">
    <source>
        <dbReference type="ARBA" id="ARBA00022448"/>
    </source>
</evidence>
<feature type="transmembrane region" description="Helical" evidence="10">
    <location>
        <begin position="92"/>
        <end position="113"/>
    </location>
</feature>
<dbReference type="NCBIfam" id="TIGR01726">
    <property type="entry name" value="HEQRo_perm_3TM"/>
    <property type="match status" value="1"/>
</dbReference>
<organism evidence="12 13">
    <name type="scientific">Desulfonema ishimotonii</name>
    <dbReference type="NCBI Taxonomy" id="45657"/>
    <lineage>
        <taxon>Bacteria</taxon>
        <taxon>Pseudomonadati</taxon>
        <taxon>Thermodesulfobacteriota</taxon>
        <taxon>Desulfobacteria</taxon>
        <taxon>Desulfobacterales</taxon>
        <taxon>Desulfococcaceae</taxon>
        <taxon>Desulfonema</taxon>
    </lineage>
</organism>
<evidence type="ECO:0000259" key="11">
    <source>
        <dbReference type="PROSITE" id="PS50928"/>
    </source>
</evidence>
<proteinExistence type="inferred from homology"/>
<comment type="function">
    <text evidence="1">Part of the binding-protein-dependent transport system for glutamine; probably responsible for the translocation of the substrate across the membrane.</text>
</comment>
<dbReference type="Gene3D" id="1.10.3720.10">
    <property type="entry name" value="MetI-like"/>
    <property type="match status" value="1"/>
</dbReference>
<evidence type="ECO:0000256" key="7">
    <source>
        <dbReference type="ARBA" id="ARBA00022970"/>
    </source>
</evidence>
<evidence type="ECO:0000256" key="1">
    <source>
        <dbReference type="ARBA" id="ARBA00003159"/>
    </source>
</evidence>
<dbReference type="CDD" id="cd06261">
    <property type="entry name" value="TM_PBP2"/>
    <property type="match status" value="1"/>
</dbReference>
<dbReference type="PANTHER" id="PTHR30614:SF20">
    <property type="entry name" value="GLUTAMINE TRANSPORT SYSTEM PERMEASE PROTEIN GLNP"/>
    <property type="match status" value="1"/>
</dbReference>
<name>A0A401FW50_9BACT</name>
<keyword evidence="4" id="KW-0813">Transport</keyword>
<evidence type="ECO:0000256" key="5">
    <source>
        <dbReference type="ARBA" id="ARBA00022475"/>
    </source>
</evidence>
<dbReference type="InterPro" id="IPR010065">
    <property type="entry name" value="AA_ABC_transptr_permease_3TM"/>
</dbReference>
<keyword evidence="9 10" id="KW-0472">Membrane</keyword>
<keyword evidence="13" id="KW-1185">Reference proteome</keyword>
<dbReference type="InterPro" id="IPR000515">
    <property type="entry name" value="MetI-like"/>
</dbReference>
<sequence length="160" mass="17986">MDIAKFVLVIGGIIWFMVRSAGNIGYNWQWYRVPPCIFRYDDGKFFSGPLLDGLWVTLQITGISLVMAFAFGLITAFLRLSHAFTGRMLARLYLEVIRNTPLLVQLFCIYFVLAPILDISRFTSAILALSLFEGAYASEIFRAGIISVHRGSGRPHTVSE</sequence>
<evidence type="ECO:0000313" key="12">
    <source>
        <dbReference type="EMBL" id="GBC61212.1"/>
    </source>
</evidence>
<comment type="similarity">
    <text evidence="3">Belongs to the binding-protein-dependent transport system permease family. HisMQ subfamily.</text>
</comment>
<evidence type="ECO:0000256" key="2">
    <source>
        <dbReference type="ARBA" id="ARBA00004429"/>
    </source>
</evidence>
<dbReference type="PANTHER" id="PTHR30614">
    <property type="entry name" value="MEMBRANE COMPONENT OF AMINO ACID ABC TRANSPORTER"/>
    <property type="match status" value="1"/>
</dbReference>
<dbReference type="AlphaFoldDB" id="A0A401FW50"/>
<protein>
    <submittedName>
        <fullName evidence="12">Amino acid ABC transporter permease</fullName>
    </submittedName>
</protein>
<dbReference type="PROSITE" id="PS50928">
    <property type="entry name" value="ABC_TM1"/>
    <property type="match status" value="1"/>
</dbReference>
<dbReference type="GO" id="GO:0043190">
    <property type="term" value="C:ATP-binding cassette (ABC) transporter complex"/>
    <property type="evidence" value="ECO:0007669"/>
    <property type="project" value="InterPro"/>
</dbReference>
<comment type="subcellular location">
    <subcellularLocation>
        <location evidence="2">Cell inner membrane</location>
        <topology evidence="2">Multi-pass membrane protein</topology>
    </subcellularLocation>
</comment>
<evidence type="ECO:0000256" key="10">
    <source>
        <dbReference type="SAM" id="Phobius"/>
    </source>
</evidence>
<evidence type="ECO:0000256" key="6">
    <source>
        <dbReference type="ARBA" id="ARBA00022692"/>
    </source>
</evidence>
<dbReference type="Proteomes" id="UP000288096">
    <property type="component" value="Unassembled WGS sequence"/>
</dbReference>
<reference evidence="13" key="1">
    <citation type="submission" date="2017-11" db="EMBL/GenBank/DDBJ databases">
        <authorList>
            <person name="Watanabe M."/>
            <person name="Kojima H."/>
        </authorList>
    </citation>
    <scope>NUCLEOTIDE SEQUENCE [LARGE SCALE GENOMIC DNA]</scope>
    <source>
        <strain evidence="13">Tokyo 01</strain>
    </source>
</reference>
<feature type="transmembrane region" description="Helical" evidence="10">
    <location>
        <begin position="54"/>
        <end position="80"/>
    </location>
</feature>
<gene>
    <name evidence="12" type="ORF">DENIS_2172</name>
</gene>
<keyword evidence="5" id="KW-1003">Cell membrane</keyword>